<feature type="non-terminal residue" evidence="1">
    <location>
        <position position="252"/>
    </location>
</feature>
<gene>
    <name evidence="1" type="ORF">METZ01_LOCUS457481</name>
</gene>
<dbReference type="AlphaFoldDB" id="A0A383A9Y0"/>
<reference evidence="1" key="1">
    <citation type="submission" date="2018-05" db="EMBL/GenBank/DDBJ databases">
        <authorList>
            <person name="Lanie J.A."/>
            <person name="Ng W.-L."/>
            <person name="Kazmierczak K.M."/>
            <person name="Andrzejewski T.M."/>
            <person name="Davidsen T.M."/>
            <person name="Wayne K.J."/>
            <person name="Tettelin H."/>
            <person name="Glass J.I."/>
            <person name="Rusch D."/>
            <person name="Podicherti R."/>
            <person name="Tsui H.-C.T."/>
            <person name="Winkler M.E."/>
        </authorList>
    </citation>
    <scope>NUCLEOTIDE SEQUENCE</scope>
</reference>
<evidence type="ECO:0000313" key="1">
    <source>
        <dbReference type="EMBL" id="SVE04627.1"/>
    </source>
</evidence>
<feature type="non-terminal residue" evidence="1">
    <location>
        <position position="1"/>
    </location>
</feature>
<dbReference type="Gene3D" id="2.150.10.10">
    <property type="entry name" value="Serralysin-like metalloprotease, C-terminal"/>
    <property type="match status" value="1"/>
</dbReference>
<protein>
    <submittedName>
        <fullName evidence="1">Uncharacterized protein</fullName>
    </submittedName>
</protein>
<sequence length="252" mass="26652">LRITIPTAAGSSDSSWGDSGFPISITENTVIENAILGSGDDVITCNLAANTITCGSGNDIVYDIKTGDTVYGGDGIDRFSIGSTDFALIDGGDGLDYIQLTDTSIYGSDIDLRNYNDSSFVSIDAADVLNNIGTLVRLSEQSILNFNAVTTLDIDEDGDVDYYFYIYADSGKDLVLVDPQEWTFYKTIDVGGTVFDFYASDGGDTYFASTIGSGVYETFSSSSTLAIDSQAVAENLANAAVGSLTPVDVDQL</sequence>
<accession>A0A383A9Y0</accession>
<dbReference type="InterPro" id="IPR011049">
    <property type="entry name" value="Serralysin-like_metalloprot_C"/>
</dbReference>
<organism evidence="1">
    <name type="scientific">marine metagenome</name>
    <dbReference type="NCBI Taxonomy" id="408172"/>
    <lineage>
        <taxon>unclassified sequences</taxon>
        <taxon>metagenomes</taxon>
        <taxon>ecological metagenomes</taxon>
    </lineage>
</organism>
<name>A0A383A9Y0_9ZZZZ</name>
<dbReference type="EMBL" id="UINC01190457">
    <property type="protein sequence ID" value="SVE04627.1"/>
    <property type="molecule type" value="Genomic_DNA"/>
</dbReference>
<proteinExistence type="predicted"/>
<dbReference type="SUPFAM" id="SSF51120">
    <property type="entry name" value="beta-Roll"/>
    <property type="match status" value="1"/>
</dbReference>